<evidence type="ECO:0000313" key="2">
    <source>
        <dbReference type="Proteomes" id="UP001234297"/>
    </source>
</evidence>
<dbReference type="EMBL" id="CM056818">
    <property type="protein sequence ID" value="KAJ8623410.1"/>
    <property type="molecule type" value="Genomic_DNA"/>
</dbReference>
<keyword evidence="2" id="KW-1185">Reference proteome</keyword>
<proteinExistence type="predicted"/>
<reference evidence="1 2" key="1">
    <citation type="journal article" date="2022" name="Hortic Res">
        <title>A haplotype resolved chromosomal level avocado genome allows analysis of novel avocado genes.</title>
        <authorList>
            <person name="Nath O."/>
            <person name="Fletcher S.J."/>
            <person name="Hayward A."/>
            <person name="Shaw L.M."/>
            <person name="Masouleh A.K."/>
            <person name="Furtado A."/>
            <person name="Henry R.J."/>
            <person name="Mitter N."/>
        </authorList>
    </citation>
    <scope>NUCLEOTIDE SEQUENCE [LARGE SCALE GENOMIC DNA]</scope>
    <source>
        <strain evidence="2">cv. Hass</strain>
    </source>
</reference>
<dbReference type="Proteomes" id="UP001234297">
    <property type="component" value="Chromosome 10"/>
</dbReference>
<protein>
    <submittedName>
        <fullName evidence="1">Uncharacterized protein</fullName>
    </submittedName>
</protein>
<gene>
    <name evidence="1" type="ORF">MRB53_031939</name>
</gene>
<organism evidence="1 2">
    <name type="scientific">Persea americana</name>
    <name type="common">Avocado</name>
    <dbReference type="NCBI Taxonomy" id="3435"/>
    <lineage>
        <taxon>Eukaryota</taxon>
        <taxon>Viridiplantae</taxon>
        <taxon>Streptophyta</taxon>
        <taxon>Embryophyta</taxon>
        <taxon>Tracheophyta</taxon>
        <taxon>Spermatophyta</taxon>
        <taxon>Magnoliopsida</taxon>
        <taxon>Magnoliidae</taxon>
        <taxon>Laurales</taxon>
        <taxon>Lauraceae</taxon>
        <taxon>Persea</taxon>
    </lineage>
</organism>
<evidence type="ECO:0000313" key="1">
    <source>
        <dbReference type="EMBL" id="KAJ8623410.1"/>
    </source>
</evidence>
<name>A0ACC2KQV1_PERAE</name>
<sequence>MVDRSFIYLLGEGQSSTVIVDSEASKTNENTTFDIIADNFVAKNKGFKNNYNNPVMEGNRIKRAVAVRVRADEVAFYNCPFFGVQYTLWDDSGRHFYQSCYIRGSIDYIFGVGAVSKKLQIDLMKIVYFRSNLVFAESGCHGPGSNTAERVSWEKTLSAEEVNTLASREQVVVDRSYIYMQGEGQAHTFIDYSNATNTLAGNIFAVTADNFVAKNIGFKNNHDRIVMENDATKQAVAARVSTDKAAFYSFSFISVQDTLWDDTGRHLYQSCYIEGSMDYIFGVGQSHFEHCILANNRDKIQYLTGCITAQARNNWNEPNGFVFMSCNVSGVGNVYIGRAWRPYARVLFYKSNLGDNVIPEGWEAWAGSSNVSNLTFAESDCSGPGSDTSKRVPWERKLSAEESNTLTSRSFIDAEGWVEQQP</sequence>
<comment type="caution">
    <text evidence="1">The sequence shown here is derived from an EMBL/GenBank/DDBJ whole genome shotgun (WGS) entry which is preliminary data.</text>
</comment>
<accession>A0ACC2KQV1</accession>